<sequence length="482" mass="52090">MGITHVPGLDRVVDATADLLDVVEIEPQSLWRVRGDGEISVDEETLGRLAEVPGARLLHGVGNPVGGCSPPDPRHTELFAELAERLDAPWVSEHLAFNRVVEKASCFHTGFMLPPCQTPAGVRSAVRSVRAMADALPVPLAVEIGANYLHPRPGDLTDGAFVRQVVEGSGCGLLLDLHNVLANERNGRGSVDELLAALPLDRVWEVHLAGGCEYQGYWLDAHTGLPDDELLALAAHILPRLPALRAVLYEVTPSAVPALDPSAVRALLLRVKDMWPPQPPLPMLPTPLPGKRQLGHTQQRVTTETAAPHDRDAKTPTPETWEHALGTLVVGRDPDTPLARELLADPAIELLRGLIAEFRGSALTGTLRYTMRLLLLALNAAGVRELLDTYNRECPPQLFASEEAFAFADHLTRARPAVPWLTDVLQLDLGLLHARLDGEPCIVDLGTDPTALMTDLGAGRLPLAPPRGRFRVRLVDDSPPGG</sequence>
<feature type="compositionally biased region" description="Polar residues" evidence="1">
    <location>
        <begin position="295"/>
        <end position="305"/>
    </location>
</feature>
<gene>
    <name evidence="2" type="ORF">OG929_44300</name>
</gene>
<dbReference type="InterPro" id="IPR036237">
    <property type="entry name" value="Xyl_isomerase-like_sf"/>
</dbReference>
<evidence type="ECO:0000313" key="2">
    <source>
        <dbReference type="EMBL" id="WUT48872.1"/>
    </source>
</evidence>
<evidence type="ECO:0000256" key="1">
    <source>
        <dbReference type="SAM" id="MobiDB-lite"/>
    </source>
</evidence>
<proteinExistence type="predicted"/>
<dbReference type="SUPFAM" id="SSF51658">
    <property type="entry name" value="Xylose isomerase-like"/>
    <property type="match status" value="1"/>
</dbReference>
<dbReference type="PANTHER" id="PTHR42194:SF1">
    <property type="entry name" value="UPF0276 PROTEIN HI_1600"/>
    <property type="match status" value="1"/>
</dbReference>
<dbReference type="PANTHER" id="PTHR42194">
    <property type="entry name" value="UPF0276 PROTEIN HI_1600"/>
    <property type="match status" value="1"/>
</dbReference>
<dbReference type="Gene3D" id="3.20.20.150">
    <property type="entry name" value="Divalent-metal-dependent TIM barrel enzymes"/>
    <property type="match status" value="1"/>
</dbReference>
<keyword evidence="3" id="KW-1185">Reference proteome</keyword>
<dbReference type="EMBL" id="CP109011">
    <property type="protein sequence ID" value="WUT48872.1"/>
    <property type="molecule type" value="Genomic_DNA"/>
</dbReference>
<reference evidence="2" key="1">
    <citation type="submission" date="2022-10" db="EMBL/GenBank/DDBJ databases">
        <title>The complete genomes of actinobacterial strains from the NBC collection.</title>
        <authorList>
            <person name="Joergensen T.S."/>
            <person name="Alvarez Arevalo M."/>
            <person name="Sterndorff E.B."/>
            <person name="Faurdal D."/>
            <person name="Vuksanovic O."/>
            <person name="Mourched A.-S."/>
            <person name="Charusanti P."/>
            <person name="Shaw S."/>
            <person name="Blin K."/>
            <person name="Weber T."/>
        </authorList>
    </citation>
    <scope>NUCLEOTIDE SEQUENCE</scope>
    <source>
        <strain evidence="2">NBC_00686</strain>
    </source>
</reference>
<dbReference type="Proteomes" id="UP001432168">
    <property type="component" value="Chromosome"/>
</dbReference>
<dbReference type="Pfam" id="PF05114">
    <property type="entry name" value="MbnB_TglH_ChrH"/>
    <property type="match status" value="1"/>
</dbReference>
<feature type="region of interest" description="Disordered" evidence="1">
    <location>
        <begin position="285"/>
        <end position="318"/>
    </location>
</feature>
<dbReference type="InterPro" id="IPR007801">
    <property type="entry name" value="MbnB/TglH/ChrH"/>
</dbReference>
<evidence type="ECO:0000313" key="3">
    <source>
        <dbReference type="Proteomes" id="UP001432168"/>
    </source>
</evidence>
<organism evidence="2 3">
    <name type="scientific">Streptomyces pseudovenezuelae</name>
    <dbReference type="NCBI Taxonomy" id="67350"/>
    <lineage>
        <taxon>Bacteria</taxon>
        <taxon>Bacillati</taxon>
        <taxon>Actinomycetota</taxon>
        <taxon>Actinomycetes</taxon>
        <taxon>Kitasatosporales</taxon>
        <taxon>Streptomycetaceae</taxon>
        <taxon>Streptomyces</taxon>
        <taxon>Streptomyces aurantiacus group</taxon>
    </lineage>
</organism>
<dbReference type="RefSeq" id="WP_329272455.1">
    <property type="nucleotide sequence ID" value="NZ_CP109011.1"/>
</dbReference>
<name>A0ABZ1XBN6_9ACTN</name>
<accession>A0ABZ1XBN6</accession>
<protein>
    <submittedName>
        <fullName evidence="2">DUF692 domain-containing protein</fullName>
    </submittedName>
</protein>